<dbReference type="SUPFAM" id="SSF46785">
    <property type="entry name" value="Winged helix' DNA-binding domain"/>
    <property type="match status" value="1"/>
</dbReference>
<dbReference type="Proteomes" id="UP000886804">
    <property type="component" value="Unassembled WGS sequence"/>
</dbReference>
<dbReference type="AlphaFoldDB" id="A0A9D2L9V4"/>
<evidence type="ECO:0000313" key="2">
    <source>
        <dbReference type="EMBL" id="HJB08576.1"/>
    </source>
</evidence>
<dbReference type="Gene3D" id="1.10.10.10">
    <property type="entry name" value="Winged helix-like DNA-binding domain superfamily/Winged helix DNA-binding domain"/>
    <property type="match status" value="1"/>
</dbReference>
<proteinExistence type="predicted"/>
<gene>
    <name evidence="2" type="ORF">H9716_12065</name>
</gene>
<organism evidence="2 3">
    <name type="scientific">Candidatus Enterocloster faecavium</name>
    <dbReference type="NCBI Taxonomy" id="2838560"/>
    <lineage>
        <taxon>Bacteria</taxon>
        <taxon>Bacillati</taxon>
        <taxon>Bacillota</taxon>
        <taxon>Clostridia</taxon>
        <taxon>Lachnospirales</taxon>
        <taxon>Lachnospiraceae</taxon>
        <taxon>Enterocloster</taxon>
    </lineage>
</organism>
<comment type="caution">
    <text evidence="2">The sequence shown here is derived from an EMBL/GenBank/DDBJ whole genome shotgun (WGS) entry which is preliminary data.</text>
</comment>
<feature type="compositionally biased region" description="Acidic residues" evidence="1">
    <location>
        <begin position="153"/>
        <end position="164"/>
    </location>
</feature>
<dbReference type="Pfam" id="PF02082">
    <property type="entry name" value="Rrf2"/>
    <property type="match status" value="1"/>
</dbReference>
<dbReference type="InterPro" id="IPR036388">
    <property type="entry name" value="WH-like_DNA-bd_sf"/>
</dbReference>
<dbReference type="PROSITE" id="PS51197">
    <property type="entry name" value="HTH_RRF2_2"/>
    <property type="match status" value="1"/>
</dbReference>
<dbReference type="GO" id="GO:0005829">
    <property type="term" value="C:cytosol"/>
    <property type="evidence" value="ECO:0007669"/>
    <property type="project" value="TreeGrafter"/>
</dbReference>
<evidence type="ECO:0000256" key="1">
    <source>
        <dbReference type="SAM" id="MobiDB-lite"/>
    </source>
</evidence>
<dbReference type="InterPro" id="IPR000944">
    <property type="entry name" value="Tscrpt_reg_Rrf2"/>
</dbReference>
<protein>
    <submittedName>
        <fullName evidence="2">Rrf2 family transcriptional regulator</fullName>
    </submittedName>
</protein>
<dbReference type="GO" id="GO:0003700">
    <property type="term" value="F:DNA-binding transcription factor activity"/>
    <property type="evidence" value="ECO:0007669"/>
    <property type="project" value="TreeGrafter"/>
</dbReference>
<reference evidence="2" key="1">
    <citation type="journal article" date="2021" name="PeerJ">
        <title>Extensive microbial diversity within the chicken gut microbiome revealed by metagenomics and culture.</title>
        <authorList>
            <person name="Gilroy R."/>
            <person name="Ravi A."/>
            <person name="Getino M."/>
            <person name="Pursley I."/>
            <person name="Horton D.L."/>
            <person name="Alikhan N.F."/>
            <person name="Baker D."/>
            <person name="Gharbi K."/>
            <person name="Hall N."/>
            <person name="Watson M."/>
            <person name="Adriaenssens E.M."/>
            <person name="Foster-Nyarko E."/>
            <person name="Jarju S."/>
            <person name="Secka A."/>
            <person name="Antonio M."/>
            <person name="Oren A."/>
            <person name="Chaudhuri R.R."/>
            <person name="La Ragione R."/>
            <person name="Hildebrand F."/>
            <person name="Pallen M.J."/>
        </authorList>
    </citation>
    <scope>NUCLEOTIDE SEQUENCE</scope>
    <source>
        <strain evidence="2">CHK188-4685</strain>
    </source>
</reference>
<dbReference type="EMBL" id="DWYS01000144">
    <property type="protein sequence ID" value="HJB08576.1"/>
    <property type="molecule type" value="Genomic_DNA"/>
</dbReference>
<sequence>MQLSMKCSIAVHCLIFIWEARGKVRVTSPLLSESTGCNPVVIRGILSALKKGGLITVERGKGGASLCRKPEEINLYEIYSALEPEGLSSLIGIHPCEHRKCPIARNIRQVLELPYEKIEESIRRTMMEITLESMVEDYRRRAGEDMGGKDAKDDGDDGEDGGNG</sequence>
<name>A0A9D2L9V4_9FIRM</name>
<evidence type="ECO:0000313" key="3">
    <source>
        <dbReference type="Proteomes" id="UP000886804"/>
    </source>
</evidence>
<dbReference type="PANTHER" id="PTHR33221">
    <property type="entry name" value="WINGED HELIX-TURN-HELIX TRANSCRIPTIONAL REGULATOR, RRF2 FAMILY"/>
    <property type="match status" value="1"/>
</dbReference>
<reference evidence="2" key="2">
    <citation type="submission" date="2021-04" db="EMBL/GenBank/DDBJ databases">
        <authorList>
            <person name="Gilroy R."/>
        </authorList>
    </citation>
    <scope>NUCLEOTIDE SEQUENCE</scope>
    <source>
        <strain evidence="2">CHK188-4685</strain>
    </source>
</reference>
<feature type="region of interest" description="Disordered" evidence="1">
    <location>
        <begin position="140"/>
        <end position="164"/>
    </location>
</feature>
<dbReference type="InterPro" id="IPR036390">
    <property type="entry name" value="WH_DNA-bd_sf"/>
</dbReference>
<dbReference type="PANTHER" id="PTHR33221:SF15">
    <property type="entry name" value="HTH-TYPE TRANSCRIPTIONAL REGULATOR YWGB-RELATED"/>
    <property type="match status" value="1"/>
</dbReference>
<feature type="compositionally biased region" description="Basic and acidic residues" evidence="1">
    <location>
        <begin position="140"/>
        <end position="152"/>
    </location>
</feature>
<accession>A0A9D2L9V4</accession>